<organism evidence="1 2">
    <name type="scientific">Armillaria luteobubalina</name>
    <dbReference type="NCBI Taxonomy" id="153913"/>
    <lineage>
        <taxon>Eukaryota</taxon>
        <taxon>Fungi</taxon>
        <taxon>Dikarya</taxon>
        <taxon>Basidiomycota</taxon>
        <taxon>Agaricomycotina</taxon>
        <taxon>Agaricomycetes</taxon>
        <taxon>Agaricomycetidae</taxon>
        <taxon>Agaricales</taxon>
        <taxon>Marasmiineae</taxon>
        <taxon>Physalacriaceae</taxon>
        <taxon>Armillaria</taxon>
    </lineage>
</organism>
<protein>
    <submittedName>
        <fullName evidence="1">Uncharacterized protein</fullName>
    </submittedName>
</protein>
<proteinExistence type="predicted"/>
<evidence type="ECO:0000313" key="2">
    <source>
        <dbReference type="Proteomes" id="UP001175228"/>
    </source>
</evidence>
<comment type="caution">
    <text evidence="1">The sequence shown here is derived from an EMBL/GenBank/DDBJ whole genome shotgun (WGS) entry which is preliminary data.</text>
</comment>
<sequence>MGDGYDAPSQRLQASILLARAAIGSFFFFSDVDVQILLPLPNIQQAVNLLAPTYAVMSHKEIVDEAHARRSTFPDYTRALHDDPDNFARLKLVQPNSKTNPSHILISNAIYAPSA</sequence>
<reference evidence="1" key="1">
    <citation type="submission" date="2023-06" db="EMBL/GenBank/DDBJ databases">
        <authorList>
            <consortium name="Lawrence Berkeley National Laboratory"/>
            <person name="Ahrendt S."/>
            <person name="Sahu N."/>
            <person name="Indic B."/>
            <person name="Wong-Bajracharya J."/>
            <person name="Merenyi Z."/>
            <person name="Ke H.-M."/>
            <person name="Monk M."/>
            <person name="Kocsube S."/>
            <person name="Drula E."/>
            <person name="Lipzen A."/>
            <person name="Balint B."/>
            <person name="Henrissat B."/>
            <person name="Andreopoulos B."/>
            <person name="Martin F.M."/>
            <person name="Harder C.B."/>
            <person name="Rigling D."/>
            <person name="Ford K.L."/>
            <person name="Foster G.D."/>
            <person name="Pangilinan J."/>
            <person name="Papanicolaou A."/>
            <person name="Barry K."/>
            <person name="LaButti K."/>
            <person name="Viragh M."/>
            <person name="Koriabine M."/>
            <person name="Yan M."/>
            <person name="Riley R."/>
            <person name="Champramary S."/>
            <person name="Plett K.L."/>
            <person name="Tsai I.J."/>
            <person name="Slot J."/>
            <person name="Sipos G."/>
            <person name="Plett J."/>
            <person name="Nagy L.G."/>
            <person name="Grigoriev I.V."/>
        </authorList>
    </citation>
    <scope>NUCLEOTIDE SEQUENCE</scope>
    <source>
        <strain evidence="1">HWK02</strain>
    </source>
</reference>
<gene>
    <name evidence="1" type="ORF">EDD18DRAFT_1351131</name>
</gene>
<name>A0AA39UQ12_9AGAR</name>
<dbReference type="EMBL" id="JAUEPU010000011">
    <property type="protein sequence ID" value="KAK0498447.1"/>
    <property type="molecule type" value="Genomic_DNA"/>
</dbReference>
<evidence type="ECO:0000313" key="1">
    <source>
        <dbReference type="EMBL" id="KAK0498447.1"/>
    </source>
</evidence>
<keyword evidence="2" id="KW-1185">Reference proteome</keyword>
<dbReference type="AlphaFoldDB" id="A0AA39UQ12"/>
<dbReference type="Proteomes" id="UP001175228">
    <property type="component" value="Unassembled WGS sequence"/>
</dbReference>
<accession>A0AA39UQ12</accession>